<dbReference type="InterPro" id="IPR032675">
    <property type="entry name" value="LRR_dom_sf"/>
</dbReference>
<keyword evidence="1" id="KW-0433">Leucine-rich repeat</keyword>
<feature type="transmembrane region" description="Helical" evidence="5">
    <location>
        <begin position="25"/>
        <end position="44"/>
    </location>
</feature>
<dbReference type="SMART" id="SM00369">
    <property type="entry name" value="LRR_TYP"/>
    <property type="match status" value="4"/>
</dbReference>
<dbReference type="Proteomes" id="UP001159042">
    <property type="component" value="Unassembled WGS sequence"/>
</dbReference>
<dbReference type="EMBL" id="JANEYG010000294">
    <property type="protein sequence ID" value="KAJ8910442.1"/>
    <property type="molecule type" value="Genomic_DNA"/>
</dbReference>
<name>A0AAV8V8A5_9CUCU</name>
<keyword evidence="5" id="KW-1133">Transmembrane helix</keyword>
<reference evidence="6 7" key="1">
    <citation type="journal article" date="2023" name="Insect Mol. Biol.">
        <title>Genome sequencing provides insights into the evolution of gene families encoding plant cell wall-degrading enzymes in longhorned beetles.</title>
        <authorList>
            <person name="Shin N.R."/>
            <person name="Okamura Y."/>
            <person name="Kirsch R."/>
            <person name="Pauchet Y."/>
        </authorList>
    </citation>
    <scope>NUCLEOTIDE SEQUENCE [LARGE SCALE GENOMIC DNA]</scope>
    <source>
        <strain evidence="6">EAD_L_NR</strain>
    </source>
</reference>
<evidence type="ECO:0000256" key="5">
    <source>
        <dbReference type="SAM" id="Phobius"/>
    </source>
</evidence>
<keyword evidence="5" id="KW-0812">Transmembrane</keyword>
<sequence>MEERNHRSKYIKRLLLLWSKKRNKVITSLMVCLIFSVALIIVIVETRHQFVTHEATPASELIEELSTISETEFRDSFDTETNFCFLEDQADCIIACQNTVDVNISALINKLNLGDCSIQNIKLILYDVYFTNHTMNHGWLNGTSPDIQELTIHSPLLMEINEGAFSGKPFESLQTLVIADTRIKYLRKYVFKDTKLQTFEFRCNVAGNIYIEFNALEYIANYLSTLQFNQCIDDFVAVTNITGTGTAMFNKLTSIDISYNTFTNIASYAFVNTPQLISLYLISNNINCIDVKAFEGIGNSLQLLSLRSNKLRTLQEGVFDGFTRGGQIDIYGNPWDCDCDLAWFKEYYIRNIQRYFLNGSIPFICRTFKDYSEVQFCPSTSKRPEMVTTTTTTNEIETMTPTKTSTVVIATTQSPEDFIYLDCTDITTYPDISLEGLNRIYTHKVQVRNGTIVYNFYQIEGTPDFEIKILNNVGSEYLLWINTKNSSDYGCVTNVQDTVILSNLHYGYTYTICLLKETADTVTPFDCTALTVPLEWNNCPWLLNKHMPLVIGGLIGIILAIIIVTSTVMFYTIRQNPKLIRGNKRVVIVRNKSADALVMPNYDRQPYIPPSIYTNSEGYLTPRNKLYEKVHERRIRPLNSITEKFYQDLHGSTSRQPRSNYTGFLHRRSAGSEVYEAPPVAPPLPPNHPSDKAGSSRHSSLYKN</sequence>
<dbReference type="InterPro" id="IPR003591">
    <property type="entry name" value="Leu-rich_rpt_typical-subtyp"/>
</dbReference>
<dbReference type="PANTHER" id="PTHR24369">
    <property type="entry name" value="ANTIGEN BSP, PUTATIVE-RELATED"/>
    <property type="match status" value="1"/>
</dbReference>
<keyword evidence="7" id="KW-1185">Reference proteome</keyword>
<keyword evidence="2" id="KW-0732">Signal</keyword>
<dbReference type="GO" id="GO:0005886">
    <property type="term" value="C:plasma membrane"/>
    <property type="evidence" value="ECO:0007669"/>
    <property type="project" value="TreeGrafter"/>
</dbReference>
<dbReference type="Pfam" id="PF13855">
    <property type="entry name" value="LRR_8"/>
    <property type="match status" value="1"/>
</dbReference>
<comment type="caution">
    <text evidence="6">The sequence shown here is derived from an EMBL/GenBank/DDBJ whole genome shotgun (WGS) entry which is preliminary data.</text>
</comment>
<dbReference type="Gene3D" id="3.80.10.10">
    <property type="entry name" value="Ribonuclease Inhibitor"/>
    <property type="match status" value="1"/>
</dbReference>
<dbReference type="AlphaFoldDB" id="A0AAV8V8A5"/>
<dbReference type="InterPro" id="IPR001611">
    <property type="entry name" value="Leu-rich_rpt"/>
</dbReference>
<evidence type="ECO:0000256" key="1">
    <source>
        <dbReference type="ARBA" id="ARBA00022614"/>
    </source>
</evidence>
<feature type="compositionally biased region" description="Pro residues" evidence="4">
    <location>
        <begin position="679"/>
        <end position="688"/>
    </location>
</feature>
<feature type="region of interest" description="Disordered" evidence="4">
    <location>
        <begin position="672"/>
        <end position="704"/>
    </location>
</feature>
<evidence type="ECO:0000256" key="4">
    <source>
        <dbReference type="SAM" id="MobiDB-lite"/>
    </source>
</evidence>
<dbReference type="SUPFAM" id="SSF52058">
    <property type="entry name" value="L domain-like"/>
    <property type="match status" value="1"/>
</dbReference>
<dbReference type="PANTHER" id="PTHR24369:SF210">
    <property type="entry name" value="CHAOPTIN-RELATED"/>
    <property type="match status" value="1"/>
</dbReference>
<evidence type="ECO:0000256" key="3">
    <source>
        <dbReference type="ARBA" id="ARBA00022737"/>
    </source>
</evidence>
<dbReference type="InterPro" id="IPR050541">
    <property type="entry name" value="LRR_TM_domain-containing"/>
</dbReference>
<feature type="transmembrane region" description="Helical" evidence="5">
    <location>
        <begin position="549"/>
        <end position="571"/>
    </location>
</feature>
<keyword evidence="5" id="KW-0472">Membrane</keyword>
<gene>
    <name evidence="6" type="ORF">NQ315_016987</name>
</gene>
<evidence type="ECO:0000313" key="7">
    <source>
        <dbReference type="Proteomes" id="UP001159042"/>
    </source>
</evidence>
<evidence type="ECO:0000313" key="6">
    <source>
        <dbReference type="EMBL" id="KAJ8910442.1"/>
    </source>
</evidence>
<accession>A0AAV8V8A5</accession>
<evidence type="ECO:0000256" key="2">
    <source>
        <dbReference type="ARBA" id="ARBA00022729"/>
    </source>
</evidence>
<protein>
    <submittedName>
        <fullName evidence="6">Uncharacterized protein</fullName>
    </submittedName>
</protein>
<proteinExistence type="predicted"/>
<organism evidence="6 7">
    <name type="scientific">Exocentrus adspersus</name>
    <dbReference type="NCBI Taxonomy" id="1586481"/>
    <lineage>
        <taxon>Eukaryota</taxon>
        <taxon>Metazoa</taxon>
        <taxon>Ecdysozoa</taxon>
        <taxon>Arthropoda</taxon>
        <taxon>Hexapoda</taxon>
        <taxon>Insecta</taxon>
        <taxon>Pterygota</taxon>
        <taxon>Neoptera</taxon>
        <taxon>Endopterygota</taxon>
        <taxon>Coleoptera</taxon>
        <taxon>Polyphaga</taxon>
        <taxon>Cucujiformia</taxon>
        <taxon>Chrysomeloidea</taxon>
        <taxon>Cerambycidae</taxon>
        <taxon>Lamiinae</taxon>
        <taxon>Acanthocinini</taxon>
        <taxon>Exocentrus</taxon>
    </lineage>
</organism>
<keyword evidence="3" id="KW-0677">Repeat</keyword>